<proteinExistence type="predicted"/>
<keyword evidence="1" id="KW-0472">Membrane</keyword>
<reference evidence="3" key="1">
    <citation type="submission" date="2017-04" db="EMBL/GenBank/DDBJ databases">
        <authorList>
            <person name="Varghese N."/>
            <person name="Submissions S."/>
        </authorList>
    </citation>
    <scope>NUCLEOTIDE SEQUENCE [LARGE SCALE GENOMIC DNA]</scope>
    <source>
        <strain evidence="3">CGMCC 1.12708</strain>
    </source>
</reference>
<name>A0A1W2AYH2_9FLAO</name>
<dbReference type="Proteomes" id="UP000192393">
    <property type="component" value="Unassembled WGS sequence"/>
</dbReference>
<keyword evidence="1" id="KW-0812">Transmembrane</keyword>
<feature type="transmembrane region" description="Helical" evidence="1">
    <location>
        <begin position="147"/>
        <end position="165"/>
    </location>
</feature>
<dbReference type="RefSeq" id="WP_084017338.1">
    <property type="nucleotide sequence ID" value="NZ_FWXS01000005.1"/>
</dbReference>
<gene>
    <name evidence="2" type="ORF">SAMN06296427_105132</name>
</gene>
<dbReference type="EMBL" id="FWXS01000005">
    <property type="protein sequence ID" value="SMC65590.1"/>
    <property type="molecule type" value="Genomic_DNA"/>
</dbReference>
<feature type="transmembrane region" description="Helical" evidence="1">
    <location>
        <begin position="123"/>
        <end position="141"/>
    </location>
</feature>
<evidence type="ECO:0000256" key="1">
    <source>
        <dbReference type="SAM" id="Phobius"/>
    </source>
</evidence>
<keyword evidence="1" id="KW-1133">Transmembrane helix</keyword>
<protein>
    <submittedName>
        <fullName evidence="2">Uncharacterized protein</fullName>
    </submittedName>
</protein>
<keyword evidence="3" id="KW-1185">Reference proteome</keyword>
<evidence type="ECO:0000313" key="3">
    <source>
        <dbReference type="Proteomes" id="UP000192393"/>
    </source>
</evidence>
<organism evidence="2 3">
    <name type="scientific">Moheibacter sediminis</name>
    <dbReference type="NCBI Taxonomy" id="1434700"/>
    <lineage>
        <taxon>Bacteria</taxon>
        <taxon>Pseudomonadati</taxon>
        <taxon>Bacteroidota</taxon>
        <taxon>Flavobacteriia</taxon>
        <taxon>Flavobacteriales</taxon>
        <taxon>Weeksellaceae</taxon>
        <taxon>Moheibacter</taxon>
    </lineage>
</organism>
<evidence type="ECO:0000313" key="2">
    <source>
        <dbReference type="EMBL" id="SMC65590.1"/>
    </source>
</evidence>
<accession>A0A1W2AYH2</accession>
<dbReference type="AlphaFoldDB" id="A0A1W2AYH2"/>
<sequence>MKNKSLKDLLQLKSRELPAILLNWKEYDQQTVLITYLDCTRRQMEFTDEISTSLNEFSTFHNKSLNQMAEEFFNENSVENYNQYFDKITNPVLTEEQKSLKEFRRIQIDKAYEKERRGGTKDIVIGGIVLVVGTVITLATLSSGSGLITYGAILFGVVKIAQGLYKYNM</sequence>